<name>X0T9W3_9ZZZZ</name>
<evidence type="ECO:0000256" key="3">
    <source>
        <dbReference type="ARBA" id="ARBA00011738"/>
    </source>
</evidence>
<dbReference type="InterPro" id="IPR015424">
    <property type="entry name" value="PyrdxlP-dep_Trfase"/>
</dbReference>
<dbReference type="EMBL" id="BARS01001014">
    <property type="protein sequence ID" value="GAF84952.1"/>
    <property type="molecule type" value="Genomic_DNA"/>
</dbReference>
<dbReference type="Gene3D" id="3.40.640.10">
    <property type="entry name" value="Type I PLP-dependent aspartate aminotransferase-like (Major domain)"/>
    <property type="match status" value="1"/>
</dbReference>
<comment type="caution">
    <text evidence="8">The sequence shown here is derived from an EMBL/GenBank/DDBJ whole genome shotgun (WGS) entry which is preliminary data.</text>
</comment>
<organism evidence="8">
    <name type="scientific">marine sediment metagenome</name>
    <dbReference type="NCBI Taxonomy" id="412755"/>
    <lineage>
        <taxon>unclassified sequences</taxon>
        <taxon>metagenomes</taxon>
        <taxon>ecological metagenomes</taxon>
    </lineage>
</organism>
<protein>
    <recommendedName>
        <fullName evidence="7">Aminotransferase class I/classII large domain-containing protein</fullName>
    </recommendedName>
</protein>
<feature type="non-terminal residue" evidence="8">
    <location>
        <position position="374"/>
    </location>
</feature>
<evidence type="ECO:0000256" key="6">
    <source>
        <dbReference type="ARBA" id="ARBA00022898"/>
    </source>
</evidence>
<dbReference type="SUPFAM" id="SSF53383">
    <property type="entry name" value="PLP-dependent transferases"/>
    <property type="match status" value="1"/>
</dbReference>
<keyword evidence="5" id="KW-0808">Transferase</keyword>
<proteinExistence type="inferred from homology"/>
<evidence type="ECO:0000256" key="4">
    <source>
        <dbReference type="ARBA" id="ARBA00022576"/>
    </source>
</evidence>
<comment type="subunit">
    <text evidence="3">Homodimer.</text>
</comment>
<evidence type="ECO:0000256" key="5">
    <source>
        <dbReference type="ARBA" id="ARBA00022679"/>
    </source>
</evidence>
<evidence type="ECO:0000256" key="1">
    <source>
        <dbReference type="ARBA" id="ARBA00001933"/>
    </source>
</evidence>
<reference evidence="8" key="1">
    <citation type="journal article" date="2014" name="Front. Microbiol.">
        <title>High frequency of phylogenetically diverse reductive dehalogenase-homologous genes in deep subseafloor sedimentary metagenomes.</title>
        <authorList>
            <person name="Kawai M."/>
            <person name="Futagami T."/>
            <person name="Toyoda A."/>
            <person name="Takaki Y."/>
            <person name="Nishi S."/>
            <person name="Hori S."/>
            <person name="Arai W."/>
            <person name="Tsubouchi T."/>
            <person name="Morono Y."/>
            <person name="Uchiyama I."/>
            <person name="Ito T."/>
            <person name="Fujiyama A."/>
            <person name="Inagaki F."/>
            <person name="Takami H."/>
        </authorList>
    </citation>
    <scope>NUCLEOTIDE SEQUENCE</scope>
    <source>
        <strain evidence="8">Expedition CK06-06</strain>
    </source>
</reference>
<dbReference type="GO" id="GO:0030170">
    <property type="term" value="F:pyridoxal phosphate binding"/>
    <property type="evidence" value="ECO:0007669"/>
    <property type="project" value="InterPro"/>
</dbReference>
<evidence type="ECO:0000259" key="7">
    <source>
        <dbReference type="Pfam" id="PF00155"/>
    </source>
</evidence>
<feature type="domain" description="Aminotransferase class I/classII large" evidence="7">
    <location>
        <begin position="50"/>
        <end position="366"/>
    </location>
</feature>
<dbReference type="InterPro" id="IPR004839">
    <property type="entry name" value="Aminotransferase_I/II_large"/>
</dbReference>
<dbReference type="PANTHER" id="PTHR42790:SF19">
    <property type="entry name" value="KYNURENINE_ALPHA-AMINOADIPATE AMINOTRANSFERASE, MITOCHONDRIAL"/>
    <property type="match status" value="1"/>
</dbReference>
<dbReference type="InterPro" id="IPR015422">
    <property type="entry name" value="PyrdxlP-dep_Trfase_small"/>
</dbReference>
<comment type="cofactor">
    <cofactor evidence="1">
        <name>pyridoxal 5'-phosphate</name>
        <dbReference type="ChEBI" id="CHEBI:597326"/>
    </cofactor>
</comment>
<dbReference type="GO" id="GO:0008483">
    <property type="term" value="F:transaminase activity"/>
    <property type="evidence" value="ECO:0007669"/>
    <property type="project" value="UniProtKB-KW"/>
</dbReference>
<accession>X0T9W3</accession>
<dbReference type="Gene3D" id="3.90.1150.10">
    <property type="entry name" value="Aspartate Aminotransferase, domain 1"/>
    <property type="match status" value="1"/>
</dbReference>
<dbReference type="Pfam" id="PF00155">
    <property type="entry name" value="Aminotran_1_2"/>
    <property type="match status" value="1"/>
</dbReference>
<gene>
    <name evidence="8" type="ORF">S01H1_02161</name>
</gene>
<dbReference type="FunFam" id="3.40.640.10:FF:000053">
    <property type="entry name" value="Aminotransferase, class I"/>
    <property type="match status" value="1"/>
</dbReference>
<dbReference type="CDD" id="cd00609">
    <property type="entry name" value="AAT_like"/>
    <property type="match status" value="1"/>
</dbReference>
<dbReference type="InterPro" id="IPR015421">
    <property type="entry name" value="PyrdxlP-dep_Trfase_major"/>
</dbReference>
<comment type="similarity">
    <text evidence="2">Belongs to the class-I pyridoxal-phosphate-dependent aminotransferase family.</text>
</comment>
<evidence type="ECO:0000256" key="2">
    <source>
        <dbReference type="ARBA" id="ARBA00007441"/>
    </source>
</evidence>
<dbReference type="GO" id="GO:1901605">
    <property type="term" value="P:alpha-amino acid metabolic process"/>
    <property type="evidence" value="ECO:0007669"/>
    <property type="project" value="TreeGrafter"/>
</dbReference>
<dbReference type="PANTHER" id="PTHR42790">
    <property type="entry name" value="AMINOTRANSFERASE"/>
    <property type="match status" value="1"/>
</dbReference>
<keyword evidence="4" id="KW-0032">Aminotransferase</keyword>
<dbReference type="AlphaFoldDB" id="X0T9W3"/>
<keyword evidence="6" id="KW-0663">Pyridoxal phosphate</keyword>
<dbReference type="InterPro" id="IPR050859">
    <property type="entry name" value="Class-I_PLP-dep_aminotransf"/>
</dbReference>
<sequence>MSINTAKFYSLLASKMEASVIREILKIIQSSNVISLAGGMPDPATFPTEELNEVVKQILAKNSACALQYSSTEGLTELREFILNWLDETKEKAGLDNIIITSGSQQGLDLVSKVLLTPGDTLIVELPSYLAALNAFRSYGGEMVGIPMDDEGMQIDILEETLTKLKNDEKKVKFIYTISNFQNPAGVTMFLARRKKILEVAKKFEVLILEDNPYDKLRFEGEPIPSIYSLDNEGYVISLGTFSKILCPGLRLAWILGNKEIIEKLVIMKQATDLCTTVLNQLIAYEYCHQNDIDKNIESNVEIYRRKRNAMLEALDKYFPVEATWTKPQGGFFVFATLPEYIDTGEMFKEAIEENVAYVPGAPFFADGKGQNTM</sequence>
<evidence type="ECO:0000313" key="8">
    <source>
        <dbReference type="EMBL" id="GAF84952.1"/>
    </source>
</evidence>